<keyword evidence="4" id="KW-1185">Reference proteome</keyword>
<proteinExistence type="predicted"/>
<evidence type="ECO:0000256" key="1">
    <source>
        <dbReference type="SAM" id="Phobius"/>
    </source>
</evidence>
<feature type="transmembrane region" description="Helical" evidence="1">
    <location>
        <begin position="198"/>
        <end position="217"/>
    </location>
</feature>
<keyword evidence="1" id="KW-0472">Membrane</keyword>
<organism evidence="3 4">
    <name type="scientific">Pontibacillus chungwhensis</name>
    <dbReference type="NCBI Taxonomy" id="265426"/>
    <lineage>
        <taxon>Bacteria</taxon>
        <taxon>Bacillati</taxon>
        <taxon>Bacillota</taxon>
        <taxon>Bacilli</taxon>
        <taxon>Bacillales</taxon>
        <taxon>Bacillaceae</taxon>
        <taxon>Pontibacillus</taxon>
    </lineage>
</organism>
<dbReference type="EC" id="3.4.-.-" evidence="3"/>
<gene>
    <name evidence="3" type="ORF">QNI29_17635</name>
</gene>
<evidence type="ECO:0000313" key="4">
    <source>
        <dbReference type="Proteomes" id="UP001236652"/>
    </source>
</evidence>
<accession>A0ABY8UV40</accession>
<feature type="transmembrane region" description="Helical" evidence="1">
    <location>
        <begin position="103"/>
        <end position="122"/>
    </location>
</feature>
<dbReference type="Proteomes" id="UP001236652">
    <property type="component" value="Chromosome"/>
</dbReference>
<keyword evidence="1" id="KW-1133">Transmembrane helix</keyword>
<feature type="domain" description="CAAX prenyl protease 2/Lysostaphin resistance protein A-like" evidence="2">
    <location>
        <begin position="108"/>
        <end position="205"/>
    </location>
</feature>
<dbReference type="EMBL" id="CP126446">
    <property type="protein sequence ID" value="WIF97532.1"/>
    <property type="molecule type" value="Genomic_DNA"/>
</dbReference>
<evidence type="ECO:0000259" key="2">
    <source>
        <dbReference type="Pfam" id="PF02517"/>
    </source>
</evidence>
<dbReference type="Pfam" id="PF02517">
    <property type="entry name" value="Rce1-like"/>
    <property type="match status" value="1"/>
</dbReference>
<feature type="transmembrane region" description="Helical" evidence="1">
    <location>
        <begin position="143"/>
        <end position="160"/>
    </location>
</feature>
<name>A0ABY8UV40_9BACI</name>
<feature type="transmembrane region" description="Helical" evidence="1">
    <location>
        <begin position="63"/>
        <end position="83"/>
    </location>
</feature>
<feature type="transmembrane region" description="Helical" evidence="1">
    <location>
        <begin position="7"/>
        <end position="27"/>
    </location>
</feature>
<sequence>MNRAKIVVGTSFLVSLFLYIFEQGIGMPYPVKTAVKLLLFIGVPFLFYAYFPKPHLKKKKEQWKSPLLFGIVAFVVLLCSYWLTKDLIDFTEIRSYLKRDLGITPTTFYAVGFYIILGNSWIEEWFFRGFIFQNLLSLGKRRIGYVYSSGLFALYHLASIQGWFSLPLTLVALAGLFGIGMFFSFLTEKAGTYKGSWIVHMIADLAIILIGLHAFGWY</sequence>
<dbReference type="GO" id="GO:0008237">
    <property type="term" value="F:metallopeptidase activity"/>
    <property type="evidence" value="ECO:0007669"/>
    <property type="project" value="UniProtKB-KW"/>
</dbReference>
<keyword evidence="3" id="KW-0645">Protease</keyword>
<keyword evidence="3" id="KW-0482">Metalloprotease</keyword>
<reference evidence="3 4" key="1">
    <citation type="submission" date="2023-05" db="EMBL/GenBank/DDBJ databases">
        <title>Comparative genomics reveals the evidence of polycyclic aromatic hydrocarbons degradation in moderately halophilic genus Pontibacillus.</title>
        <authorList>
            <person name="Yang H."/>
            <person name="Qian Z."/>
        </authorList>
    </citation>
    <scope>NUCLEOTIDE SEQUENCE [LARGE SCALE GENOMIC DNA]</scope>
    <source>
        <strain evidence="4">HN14</strain>
    </source>
</reference>
<feature type="transmembrane region" description="Helical" evidence="1">
    <location>
        <begin position="166"/>
        <end position="186"/>
    </location>
</feature>
<feature type="transmembrane region" description="Helical" evidence="1">
    <location>
        <begin position="33"/>
        <end position="51"/>
    </location>
</feature>
<keyword evidence="1" id="KW-0812">Transmembrane</keyword>
<dbReference type="RefSeq" id="WP_231419001.1">
    <property type="nucleotide sequence ID" value="NZ_CP126446.1"/>
</dbReference>
<protein>
    <submittedName>
        <fullName evidence="3">CPBP family intramembrane metalloprotease</fullName>
        <ecNumber evidence="3">3.4.-.-</ecNumber>
    </submittedName>
</protein>
<dbReference type="InterPro" id="IPR003675">
    <property type="entry name" value="Rce1/LyrA-like_dom"/>
</dbReference>
<keyword evidence="3" id="KW-0378">Hydrolase</keyword>
<evidence type="ECO:0000313" key="3">
    <source>
        <dbReference type="EMBL" id="WIF97532.1"/>
    </source>
</evidence>